<dbReference type="AlphaFoldDB" id="A0A7S3RXX4"/>
<accession>A0A7S3RXX4</accession>
<reference evidence="1" key="1">
    <citation type="submission" date="2021-01" db="EMBL/GenBank/DDBJ databases">
        <authorList>
            <person name="Corre E."/>
            <person name="Pelletier E."/>
            <person name="Niang G."/>
            <person name="Scheremetjew M."/>
            <person name="Finn R."/>
            <person name="Kale V."/>
            <person name="Holt S."/>
            <person name="Cochrane G."/>
            <person name="Meng A."/>
            <person name="Brown T."/>
            <person name="Cohen L."/>
        </authorList>
    </citation>
    <scope>NUCLEOTIDE SEQUENCE</scope>
    <source>
        <strain evidence="1">379</strain>
    </source>
</reference>
<gene>
    <name evidence="1" type="ORF">EHUX00137_LOCUS10210</name>
</gene>
<organism evidence="1">
    <name type="scientific">Emiliania huxleyi</name>
    <name type="common">Coccolithophore</name>
    <name type="synonym">Pontosphaera huxleyi</name>
    <dbReference type="NCBI Taxonomy" id="2903"/>
    <lineage>
        <taxon>Eukaryota</taxon>
        <taxon>Haptista</taxon>
        <taxon>Haptophyta</taxon>
        <taxon>Prymnesiophyceae</taxon>
        <taxon>Isochrysidales</taxon>
        <taxon>Noelaerhabdaceae</taxon>
        <taxon>Emiliania</taxon>
    </lineage>
</organism>
<proteinExistence type="predicted"/>
<protein>
    <submittedName>
        <fullName evidence="1">Uncharacterized protein</fullName>
    </submittedName>
</protein>
<evidence type="ECO:0000313" key="1">
    <source>
        <dbReference type="EMBL" id="CAE0538274.1"/>
    </source>
</evidence>
<dbReference type="EMBL" id="HBIR01013861">
    <property type="protein sequence ID" value="CAE0538274.1"/>
    <property type="molecule type" value="Transcribed_RNA"/>
</dbReference>
<name>A0A7S3RXX4_EMIHU</name>
<sequence>MYTQREGGDELAADAPIILEACCESWSVIAKDGSSFPLTSLPQRVGGDFVLGRDVDDSTVLGCLPRCVSRKQLALTPSSGSTLLLEHYHGTAATGVLKSSAGDHWVWLDESGCQCEVGNGDRIALTRGVPPSRTEPQPTTPPLELVFTLCWRCTKASLLALVTEMRNLANKEERNTKVNQLGRLAFEILPSSLSDGYVDSRDIEALRNQKGVGEWSVEQLQQLCDTGACSYLMALRARRRQ</sequence>